<dbReference type="InterPro" id="IPR000194">
    <property type="entry name" value="ATPase_F1/V1/A1_a/bsu_nucl-bd"/>
</dbReference>
<evidence type="ECO:0000313" key="14">
    <source>
        <dbReference type="Proteomes" id="UP000740557"/>
    </source>
</evidence>
<dbReference type="FunFam" id="3.40.50.300:FF:002432">
    <property type="entry name" value="ATP synthase subunit alpha, mitochondrial"/>
    <property type="match status" value="1"/>
</dbReference>
<protein>
    <recommendedName>
        <fullName evidence="12">ATPase F1/V1/A1 complex alpha/beta subunit nucleotide-binding domain-containing protein</fullName>
    </recommendedName>
</protein>
<name>A0A955J2L8_UNCKA</name>
<feature type="domain" description="ATPase F1/V1/A1 complex alpha/beta subunit nucleotide-binding" evidence="12">
    <location>
        <begin position="145"/>
        <end position="359"/>
    </location>
</feature>
<evidence type="ECO:0000256" key="4">
    <source>
        <dbReference type="ARBA" id="ARBA00022741"/>
    </source>
</evidence>
<comment type="subunit">
    <text evidence="11">F-type ATPases have 2 components, CF(1) - the catalytic core - and CF(0) - the membrane proton channel. CF(1) has five subunits: alpha(3), beta(3), gamma(1), delta(1), epsilon(1). CF(0) has four main subunits: a(1), b(1), b'(1) and c(9-12).</text>
</comment>
<dbReference type="PANTHER" id="PTHR48082:SF2">
    <property type="entry name" value="ATP SYNTHASE SUBUNIT ALPHA, MITOCHONDRIAL"/>
    <property type="match status" value="1"/>
</dbReference>
<evidence type="ECO:0000256" key="8">
    <source>
        <dbReference type="ARBA" id="ARBA00023136"/>
    </source>
</evidence>
<comment type="subcellular location">
    <subcellularLocation>
        <location evidence="1">Membrane</location>
    </subcellularLocation>
</comment>
<evidence type="ECO:0000256" key="11">
    <source>
        <dbReference type="ARBA" id="ARBA00026013"/>
    </source>
</evidence>
<keyword evidence="10" id="KW-0066">ATP synthesis</keyword>
<evidence type="ECO:0000256" key="3">
    <source>
        <dbReference type="ARBA" id="ARBA00022448"/>
    </source>
</evidence>
<accession>A0A955J2L8</accession>
<gene>
    <name evidence="13" type="ORF">KC980_03345</name>
</gene>
<evidence type="ECO:0000256" key="6">
    <source>
        <dbReference type="ARBA" id="ARBA00022840"/>
    </source>
</evidence>
<evidence type="ECO:0000256" key="9">
    <source>
        <dbReference type="ARBA" id="ARBA00023196"/>
    </source>
</evidence>
<keyword evidence="3" id="KW-0813">Transport</keyword>
<keyword evidence="5" id="KW-0375">Hydrogen ion transport</keyword>
<keyword evidence="9" id="KW-0139">CF(1)</keyword>
<dbReference type="Gene3D" id="3.40.50.12240">
    <property type="match status" value="1"/>
</dbReference>
<dbReference type="GO" id="GO:0046933">
    <property type="term" value="F:proton-transporting ATP synthase activity, rotational mechanism"/>
    <property type="evidence" value="ECO:0007669"/>
    <property type="project" value="InterPro"/>
</dbReference>
<keyword evidence="7" id="KW-0406">Ion transport</keyword>
<keyword evidence="6" id="KW-0067">ATP-binding</keyword>
<dbReference type="SUPFAM" id="SSF50615">
    <property type="entry name" value="N-terminal domain of alpha and beta subunits of F1 ATP synthase"/>
    <property type="match status" value="1"/>
</dbReference>
<evidence type="ECO:0000256" key="1">
    <source>
        <dbReference type="ARBA" id="ARBA00004370"/>
    </source>
</evidence>
<keyword evidence="8" id="KW-0472">Membrane</keyword>
<evidence type="ECO:0000256" key="5">
    <source>
        <dbReference type="ARBA" id="ARBA00022781"/>
    </source>
</evidence>
<evidence type="ECO:0000256" key="10">
    <source>
        <dbReference type="ARBA" id="ARBA00023310"/>
    </source>
</evidence>
<proteinExistence type="inferred from homology"/>
<organism evidence="13 14">
    <name type="scientific">candidate division WWE3 bacterium</name>
    <dbReference type="NCBI Taxonomy" id="2053526"/>
    <lineage>
        <taxon>Bacteria</taxon>
        <taxon>Katanobacteria</taxon>
    </lineage>
</organism>
<dbReference type="Pfam" id="PF00006">
    <property type="entry name" value="ATP-synt_ab"/>
    <property type="match status" value="1"/>
</dbReference>
<dbReference type="AlphaFoldDB" id="A0A955J2L8"/>
<reference evidence="13" key="1">
    <citation type="submission" date="2020-04" db="EMBL/GenBank/DDBJ databases">
        <authorList>
            <person name="Zhang T."/>
        </authorList>
    </citation>
    <scope>NUCLEOTIDE SEQUENCE</scope>
    <source>
        <strain evidence="13">HKST-UBA79</strain>
    </source>
</reference>
<evidence type="ECO:0000256" key="2">
    <source>
        <dbReference type="ARBA" id="ARBA00008936"/>
    </source>
</evidence>
<reference evidence="13" key="2">
    <citation type="journal article" date="2021" name="Microbiome">
        <title>Successional dynamics and alternative stable states in a saline activated sludge microbial community over 9 years.</title>
        <authorList>
            <person name="Wang Y."/>
            <person name="Ye J."/>
            <person name="Ju F."/>
            <person name="Liu L."/>
            <person name="Boyd J.A."/>
            <person name="Deng Y."/>
            <person name="Parks D.H."/>
            <person name="Jiang X."/>
            <person name="Yin X."/>
            <person name="Woodcroft B.J."/>
            <person name="Tyson G.W."/>
            <person name="Hugenholtz P."/>
            <person name="Polz M.F."/>
            <person name="Zhang T."/>
        </authorList>
    </citation>
    <scope>NUCLEOTIDE SEQUENCE</scope>
    <source>
        <strain evidence="13">HKST-UBA79</strain>
    </source>
</reference>
<dbReference type="SUPFAM" id="SSF52540">
    <property type="entry name" value="P-loop containing nucleoside triphosphate hydrolases"/>
    <property type="match status" value="1"/>
</dbReference>
<dbReference type="Proteomes" id="UP000740557">
    <property type="component" value="Unassembled WGS sequence"/>
</dbReference>
<dbReference type="GO" id="GO:0005524">
    <property type="term" value="F:ATP binding"/>
    <property type="evidence" value="ECO:0007669"/>
    <property type="project" value="UniProtKB-KW"/>
</dbReference>
<evidence type="ECO:0000259" key="12">
    <source>
        <dbReference type="Pfam" id="PF00006"/>
    </source>
</evidence>
<dbReference type="PANTHER" id="PTHR48082">
    <property type="entry name" value="ATP SYNTHASE SUBUNIT ALPHA, MITOCHONDRIAL"/>
    <property type="match status" value="1"/>
</dbReference>
<dbReference type="GO" id="GO:0045259">
    <property type="term" value="C:proton-transporting ATP synthase complex"/>
    <property type="evidence" value="ECO:0007669"/>
    <property type="project" value="UniProtKB-KW"/>
</dbReference>
<dbReference type="EMBL" id="JAGQNX010000101">
    <property type="protein sequence ID" value="MCA9308522.1"/>
    <property type="molecule type" value="Genomic_DNA"/>
</dbReference>
<dbReference type="InterPro" id="IPR027417">
    <property type="entry name" value="P-loop_NTPase"/>
</dbReference>
<dbReference type="InterPro" id="IPR005294">
    <property type="entry name" value="ATP_synth_F1_asu"/>
</dbReference>
<sequence length="501" mass="56276">MYKDIVRNGFTHYVDLNKDEGILEKLIYPVAYIRGLPNAHPDELLIFENGVLAQVISLKEDYVEALVFASERSYDLDSRVARVGNSMSFPANDSLRGKVINPFGQLLFGESLPETAGVDNKLMPFEVEVPGIDTRFHIKRPFISGVTVVDMLIPLGKGQRELVLGDRKTGKSAFILQCMLSQAREGNLCIYAGIGKKRVDIRKVEAYCVRNNIMDNVIIMSSSSSDPLGVVHITPYAAMSLAEFYRDLGRDVFLVLDDLTTHAKFYREVSLLANRFPGRAAYPGDIFYAHARLLERAGNFKHEKGEVSITCMPVVETVESDISGYIPTNLMSITDGHIFFDGELFAEGRRPAINYTLSVTRVGRQTQSGLRWSVNREVSSFMTLYEKTKGFIHFGAELNEGVSSTIETGEKIIYLFNQNVDKILDLSLQIILFSLVWVGVWKAADRFHMKSDIDSIIKAYYTNKTYKEKLDSLIANSTDLNALLSEISKQNSTIVEESYKN</sequence>
<comment type="caution">
    <text evidence="13">The sequence shown here is derived from an EMBL/GenBank/DDBJ whole genome shotgun (WGS) entry which is preliminary data.</text>
</comment>
<dbReference type="GO" id="GO:0043531">
    <property type="term" value="F:ADP binding"/>
    <property type="evidence" value="ECO:0007669"/>
    <property type="project" value="TreeGrafter"/>
</dbReference>
<comment type="similarity">
    <text evidence="2">Belongs to the ATPase alpha/beta chains family.</text>
</comment>
<keyword evidence="4" id="KW-0547">Nucleotide-binding</keyword>
<evidence type="ECO:0000256" key="7">
    <source>
        <dbReference type="ARBA" id="ARBA00023065"/>
    </source>
</evidence>
<evidence type="ECO:0000313" key="13">
    <source>
        <dbReference type="EMBL" id="MCA9308522.1"/>
    </source>
</evidence>
<dbReference type="InterPro" id="IPR036121">
    <property type="entry name" value="ATPase_F1/V1/A1_a/bsu_N_sf"/>
</dbReference>